<dbReference type="GO" id="GO:0000987">
    <property type="term" value="F:cis-regulatory region sequence-specific DNA binding"/>
    <property type="evidence" value="ECO:0007669"/>
    <property type="project" value="InterPro"/>
</dbReference>
<dbReference type="Pfam" id="PF00319">
    <property type="entry name" value="SRF-TF"/>
    <property type="match status" value="1"/>
</dbReference>
<dbReference type="SMART" id="SM00432">
    <property type="entry name" value="MADS"/>
    <property type="match status" value="1"/>
</dbReference>
<reference evidence="9" key="1">
    <citation type="submission" date="2020-09" db="EMBL/GenBank/DDBJ databases">
        <authorList>
            <person name="Kikuchi T."/>
        </authorList>
    </citation>
    <scope>NUCLEOTIDE SEQUENCE</scope>
    <source>
        <strain evidence="9">Ka4C1</strain>
    </source>
</reference>
<keyword evidence="3" id="KW-0238">DNA-binding</keyword>
<dbReference type="Proteomes" id="UP000582659">
    <property type="component" value="Unassembled WGS sequence"/>
</dbReference>
<dbReference type="Proteomes" id="UP000659654">
    <property type="component" value="Unassembled WGS sequence"/>
</dbReference>
<keyword evidence="4" id="KW-0804">Transcription</keyword>
<evidence type="ECO:0000256" key="2">
    <source>
        <dbReference type="ARBA" id="ARBA00023015"/>
    </source>
</evidence>
<sequence>MSGETCFNLNFSNPGGTAPFQSLLLSPKQECSSDDLAAADSDGSKESTPTVHMNPEQSMAQPNTLPNGKKTKGRVKIEMKYIGNKLRRYTTFSKRKTGIMKKAHELSTLTGTQVMLLVASETGHVYAFATNKLKPIIANEPGRTLIHSCLTTPADPLNDYTSVKTEFTFEPNNGSLANVTSRKRKAQDITETLTASIPTMVSSASSIEPYADSDNDSNGDGQEEDEEIDKNQILKEVIRAASENRQRQRKNNKKPADNPLANLLSNCDSSSLNSFLPLLLQGLSSSPSSSSPANPSTSSTDNNNQDKPALEALNTTTRTESNGQIVFQMPQGVVYTNPDASIDSHSAAPSPGSSSTDNDALQQFLLSSNMLQNLFSNSFESNGKT</sequence>
<dbReference type="CDD" id="cd00266">
    <property type="entry name" value="MADS_SRF_like"/>
    <property type="match status" value="1"/>
</dbReference>
<dbReference type="GO" id="GO:0046983">
    <property type="term" value="F:protein dimerization activity"/>
    <property type="evidence" value="ECO:0007669"/>
    <property type="project" value="InterPro"/>
</dbReference>
<evidence type="ECO:0000313" key="9">
    <source>
        <dbReference type="EMBL" id="CAD5232008.1"/>
    </source>
</evidence>
<evidence type="ECO:0000256" key="4">
    <source>
        <dbReference type="ARBA" id="ARBA00023163"/>
    </source>
</evidence>
<dbReference type="SUPFAM" id="SSF55455">
    <property type="entry name" value="SRF-like"/>
    <property type="match status" value="1"/>
</dbReference>
<dbReference type="EMBL" id="CAJFCV020000005">
    <property type="protein sequence ID" value="CAG9123752.1"/>
    <property type="molecule type" value="Genomic_DNA"/>
</dbReference>
<feature type="compositionally biased region" description="Low complexity" evidence="7">
    <location>
        <begin position="344"/>
        <end position="355"/>
    </location>
</feature>
<dbReference type="PRINTS" id="PR00404">
    <property type="entry name" value="MADSDOMAIN"/>
</dbReference>
<comment type="subcellular location">
    <subcellularLocation>
        <location evidence="1">Nucleus</location>
    </subcellularLocation>
</comment>
<evidence type="ECO:0000256" key="3">
    <source>
        <dbReference type="ARBA" id="ARBA00023125"/>
    </source>
</evidence>
<keyword evidence="5" id="KW-0539">Nucleus</keyword>
<organism evidence="9 10">
    <name type="scientific">Bursaphelenchus xylophilus</name>
    <name type="common">Pinewood nematode worm</name>
    <name type="synonym">Aphelenchoides xylophilus</name>
    <dbReference type="NCBI Taxonomy" id="6326"/>
    <lineage>
        <taxon>Eukaryota</taxon>
        <taxon>Metazoa</taxon>
        <taxon>Ecdysozoa</taxon>
        <taxon>Nematoda</taxon>
        <taxon>Chromadorea</taxon>
        <taxon>Rhabditida</taxon>
        <taxon>Tylenchina</taxon>
        <taxon>Tylenchomorpha</taxon>
        <taxon>Aphelenchoidea</taxon>
        <taxon>Aphelenchoididae</taxon>
        <taxon>Bursaphelenchus</taxon>
    </lineage>
</organism>
<feature type="compositionally biased region" description="Basic and acidic residues" evidence="7">
    <location>
        <begin position="229"/>
        <end position="246"/>
    </location>
</feature>
<dbReference type="InterPro" id="IPR002100">
    <property type="entry name" value="TF_MADSbox"/>
</dbReference>
<dbReference type="InterPro" id="IPR033897">
    <property type="entry name" value="SRF-like_MADS-box"/>
</dbReference>
<feature type="domain" description="MADS-box" evidence="8">
    <location>
        <begin position="72"/>
        <end position="132"/>
    </location>
</feature>
<dbReference type="InterPro" id="IPR050142">
    <property type="entry name" value="MADS-box/MEF2_TF"/>
</dbReference>
<comment type="caution">
    <text evidence="9">The sequence shown here is derived from an EMBL/GenBank/DDBJ whole genome shotgun (WGS) entry which is preliminary data.</text>
</comment>
<dbReference type="PANTHER" id="PTHR48019">
    <property type="entry name" value="SERUM RESPONSE FACTOR HOMOLOG"/>
    <property type="match status" value="1"/>
</dbReference>
<keyword evidence="2" id="KW-0805">Transcription regulation</keyword>
<feature type="compositionally biased region" description="Polar residues" evidence="7">
    <location>
        <begin position="46"/>
        <end position="66"/>
    </location>
</feature>
<dbReference type="FunFam" id="3.40.1810.10:FF:000002">
    <property type="entry name" value="Serum response factor b"/>
    <property type="match status" value="1"/>
</dbReference>
<dbReference type="GO" id="GO:0005634">
    <property type="term" value="C:nucleus"/>
    <property type="evidence" value="ECO:0007669"/>
    <property type="project" value="UniProtKB-SubCell"/>
</dbReference>
<evidence type="ECO:0000256" key="5">
    <source>
        <dbReference type="ARBA" id="ARBA00023242"/>
    </source>
</evidence>
<proteinExistence type="predicted"/>
<feature type="region of interest" description="Disordered" evidence="7">
    <location>
        <begin position="336"/>
        <end position="360"/>
    </location>
</feature>
<dbReference type="GO" id="GO:0045944">
    <property type="term" value="P:positive regulation of transcription by RNA polymerase II"/>
    <property type="evidence" value="ECO:0007669"/>
    <property type="project" value="InterPro"/>
</dbReference>
<dbReference type="GO" id="GO:0000981">
    <property type="term" value="F:DNA-binding transcription factor activity, RNA polymerase II-specific"/>
    <property type="evidence" value="ECO:0007669"/>
    <property type="project" value="InterPro"/>
</dbReference>
<feature type="compositionally biased region" description="Low complexity" evidence="7">
    <location>
        <begin position="283"/>
        <end position="299"/>
    </location>
</feature>
<dbReference type="InterPro" id="IPR036879">
    <property type="entry name" value="TF_MADSbox_sf"/>
</dbReference>
<evidence type="ECO:0000313" key="10">
    <source>
        <dbReference type="Proteomes" id="UP000659654"/>
    </source>
</evidence>
<dbReference type="AlphaFoldDB" id="A0A811LYB6"/>
<feature type="region of interest" description="Disordered" evidence="7">
    <location>
        <begin position="31"/>
        <end position="70"/>
    </location>
</feature>
<evidence type="ECO:0000259" key="8">
    <source>
        <dbReference type="PROSITE" id="PS50066"/>
    </source>
</evidence>
<feature type="region of interest" description="Disordered" evidence="7">
    <location>
        <begin position="200"/>
        <end position="262"/>
    </location>
</feature>
<dbReference type="PROSITE" id="PS50066">
    <property type="entry name" value="MADS_BOX_2"/>
    <property type="match status" value="1"/>
</dbReference>
<feature type="region of interest" description="Disordered" evidence="7">
    <location>
        <begin position="283"/>
        <end position="307"/>
    </location>
</feature>
<gene>
    <name evidence="9" type="ORF">BXYJ_LOCUS12099</name>
</gene>
<dbReference type="SMR" id="A0A811LYB6"/>
<evidence type="ECO:0000256" key="7">
    <source>
        <dbReference type="SAM" id="MobiDB-lite"/>
    </source>
</evidence>
<feature type="compositionally biased region" description="Acidic residues" evidence="7">
    <location>
        <begin position="211"/>
        <end position="228"/>
    </location>
</feature>
<dbReference type="PROSITE" id="PS00350">
    <property type="entry name" value="MADS_BOX_1"/>
    <property type="match status" value="1"/>
</dbReference>
<dbReference type="OrthoDB" id="2284405at2759"/>
<keyword evidence="10" id="KW-1185">Reference proteome</keyword>
<protein>
    <recommendedName>
        <fullName evidence="6">Serum response factor homolog</fullName>
    </recommendedName>
</protein>
<evidence type="ECO:0000256" key="1">
    <source>
        <dbReference type="ARBA" id="ARBA00004123"/>
    </source>
</evidence>
<dbReference type="Gene3D" id="3.40.1810.10">
    <property type="entry name" value="Transcription factor, MADS-box"/>
    <property type="match status" value="1"/>
</dbReference>
<name>A0A811LYB6_BURXY</name>
<dbReference type="EMBL" id="CAJFDI010000005">
    <property type="protein sequence ID" value="CAD5232008.1"/>
    <property type="molecule type" value="Genomic_DNA"/>
</dbReference>
<evidence type="ECO:0000256" key="6">
    <source>
        <dbReference type="ARBA" id="ARBA00069746"/>
    </source>
</evidence>
<accession>A0A811LYB6</accession>